<evidence type="ECO:0000313" key="5">
    <source>
        <dbReference type="EMBL" id="TQM16078.1"/>
    </source>
</evidence>
<dbReference type="InterPro" id="IPR029063">
    <property type="entry name" value="SAM-dependent_MTases_sf"/>
</dbReference>
<accession>A0A543E3B1</accession>
<dbReference type="PANTHER" id="PTHR43464:SF19">
    <property type="entry name" value="UBIQUINONE BIOSYNTHESIS O-METHYLTRANSFERASE, MITOCHONDRIAL"/>
    <property type="match status" value="1"/>
</dbReference>
<keyword evidence="3" id="KW-0949">S-adenosyl-L-methionine</keyword>
<keyword evidence="6" id="KW-1185">Reference proteome</keyword>
<evidence type="ECO:0000256" key="1">
    <source>
        <dbReference type="ARBA" id="ARBA00022603"/>
    </source>
</evidence>
<keyword evidence="1 5" id="KW-0489">Methyltransferase</keyword>
<organism evidence="5 6">
    <name type="scientific">Pseudonocardia kunmingensis</name>
    <dbReference type="NCBI Taxonomy" id="630975"/>
    <lineage>
        <taxon>Bacteria</taxon>
        <taxon>Bacillati</taxon>
        <taxon>Actinomycetota</taxon>
        <taxon>Actinomycetes</taxon>
        <taxon>Pseudonocardiales</taxon>
        <taxon>Pseudonocardiaceae</taxon>
        <taxon>Pseudonocardia</taxon>
    </lineage>
</organism>
<sequence>MLRPPVRDIHAYYAEHFVEDDRLHATAHGRLEYERTQELLRRYLPTPPARVLDVGGATGVHARRLAADGYVVHVVDLVPEHVAVAAALPGVTAAVGDARQLAEPDAHADATLLLGPLYHLVDRADRVRALREAARATVPGGLVAAAAISRHAPLLEMGARDQIDDATGPVLRQILATGRHDPRLGFTTAYLHRVDELTAEMHEAGLREVRVHGVEGPLASVVLALEPGTERFPAALCAARLADEDEDQALAAASLHLLGVART</sequence>
<evidence type="ECO:0000259" key="4">
    <source>
        <dbReference type="Pfam" id="PF13649"/>
    </source>
</evidence>
<reference evidence="5 6" key="1">
    <citation type="submission" date="2019-06" db="EMBL/GenBank/DDBJ databases">
        <title>Sequencing the genomes of 1000 actinobacteria strains.</title>
        <authorList>
            <person name="Klenk H.-P."/>
        </authorList>
    </citation>
    <scope>NUCLEOTIDE SEQUENCE [LARGE SCALE GENOMIC DNA]</scope>
    <source>
        <strain evidence="5 6">DSM 45301</strain>
    </source>
</reference>
<evidence type="ECO:0000256" key="3">
    <source>
        <dbReference type="ARBA" id="ARBA00022691"/>
    </source>
</evidence>
<comment type="caution">
    <text evidence="5">The sequence shown here is derived from an EMBL/GenBank/DDBJ whole genome shotgun (WGS) entry which is preliminary data.</text>
</comment>
<proteinExistence type="predicted"/>
<evidence type="ECO:0000256" key="2">
    <source>
        <dbReference type="ARBA" id="ARBA00022679"/>
    </source>
</evidence>
<dbReference type="Proteomes" id="UP000315677">
    <property type="component" value="Unassembled WGS sequence"/>
</dbReference>
<protein>
    <submittedName>
        <fullName evidence="5">Ubiquinone/menaquinone biosynthesis C-methylase UbiE</fullName>
    </submittedName>
</protein>
<dbReference type="AlphaFoldDB" id="A0A543E3B1"/>
<dbReference type="GO" id="GO:0008168">
    <property type="term" value="F:methyltransferase activity"/>
    <property type="evidence" value="ECO:0007669"/>
    <property type="project" value="UniProtKB-KW"/>
</dbReference>
<dbReference type="PANTHER" id="PTHR43464">
    <property type="entry name" value="METHYLTRANSFERASE"/>
    <property type="match status" value="1"/>
</dbReference>
<keyword evidence="5" id="KW-0830">Ubiquinone</keyword>
<feature type="domain" description="Methyltransferase" evidence="4">
    <location>
        <begin position="51"/>
        <end position="141"/>
    </location>
</feature>
<gene>
    <name evidence="5" type="ORF">FB558_2881</name>
</gene>
<dbReference type="SUPFAM" id="SSF53335">
    <property type="entry name" value="S-adenosyl-L-methionine-dependent methyltransferases"/>
    <property type="match status" value="1"/>
</dbReference>
<dbReference type="EMBL" id="VFPA01000001">
    <property type="protein sequence ID" value="TQM16078.1"/>
    <property type="molecule type" value="Genomic_DNA"/>
</dbReference>
<dbReference type="Pfam" id="PF13649">
    <property type="entry name" value="Methyltransf_25"/>
    <property type="match status" value="1"/>
</dbReference>
<dbReference type="InterPro" id="IPR041698">
    <property type="entry name" value="Methyltransf_25"/>
</dbReference>
<dbReference type="OrthoDB" id="9810615at2"/>
<dbReference type="GO" id="GO:0032259">
    <property type="term" value="P:methylation"/>
    <property type="evidence" value="ECO:0007669"/>
    <property type="project" value="UniProtKB-KW"/>
</dbReference>
<keyword evidence="2" id="KW-0808">Transferase</keyword>
<dbReference type="CDD" id="cd02440">
    <property type="entry name" value="AdoMet_MTases"/>
    <property type="match status" value="1"/>
</dbReference>
<dbReference type="RefSeq" id="WP_142052818.1">
    <property type="nucleotide sequence ID" value="NZ_VFPA01000001.1"/>
</dbReference>
<dbReference type="Gene3D" id="3.40.50.150">
    <property type="entry name" value="Vaccinia Virus protein VP39"/>
    <property type="match status" value="1"/>
</dbReference>
<evidence type="ECO:0000313" key="6">
    <source>
        <dbReference type="Proteomes" id="UP000315677"/>
    </source>
</evidence>
<name>A0A543E3B1_9PSEU</name>